<comment type="similarity">
    <text evidence="3 4">Belongs to the cullin family.</text>
</comment>
<reference evidence="6" key="1">
    <citation type="submission" date="2020-10" db="EMBL/GenBank/DDBJ databases">
        <authorList>
            <person name="Muller C M."/>
        </authorList>
    </citation>
    <scope>NUCLEOTIDE SEQUENCE</scope>
    <source>
        <strain evidence="6">THUN-12</strain>
    </source>
</reference>
<sequence length="891" mass="102868">QIISINDQTRKDHRHQLSIRTYSLSSLQTLFSESTNTGIKFSDHYIYRFPITSSNSRNPRRSLHRLSKALVQYFVEKSFIDMISGRGRGKIRPPRRNPIGGDESGDFDTQWEILKSALREIHHQNASTLSFEQIYRASYKLVLKKQGGRLYDQVQNFKIEWLRDVVMPPIRELMTKCSFNVALNGISGVTVNERRLAGDRFLKCLKSSWEDHHTRMKMIADMLIYMDRVYCVDNGKPHIFISSIGLFRDHILRSSLAINGQNLTTFDVLNSVLLDQISMERDGDIINKTLIRSCIEMLESLYEENEEVEDKKLYLTGFEEAFLSDTRRFYQKECEKLLRNSDTSVWLRETARRLEEEKNRCQTTISILTQPRVIKVVETEMISARLMEFIAMEGSGLKAMIENDRLKELKTLYDLVSRADCSKTALRDALQSRVVELGSEINKVAFDIPDVVIPDESNEAVNKLDRTKASSKHFMANKQTVTAIRWVDQVLKLKDKFDKIWAECFDQDLIVQTALSNSFSHFINLFPRCSEYLSLLIDDNLKSGVKGKTETEIDSILDKAVILLRYIQDKDIFERYYKKHLARRLLHKKSESGDIEKQMISRMKQEIGNTFTSKLEGMFRDMTLSDELSSGYRSYTENNKGSKKSKVDLGIIVLTTNFWPVESMGGGGTSRENGVFSSCIWPKEILEIQESFKAYYLKERNGRRLTWLGFLGSADIRCYFPPIPGKEGSLSRERRYELVVSTYGMLVLLLFNRISVDETLSFEEIQEHTKIPVLNLSRILYTLSALPKCRIKVPVMVGGGVNKIEGDDERKETEGRNDEHRGNVIDTVIVRIMKSRKKLAHQALVTEVIGQLSSRFKPDISLMKRRIESLIEREYLERVENSPVPTYSYMA</sequence>
<dbReference type="InterPro" id="IPR059120">
    <property type="entry name" value="Cullin-like_AB"/>
</dbReference>
<evidence type="ECO:0000256" key="3">
    <source>
        <dbReference type="PROSITE-ProRule" id="PRU00330"/>
    </source>
</evidence>
<gene>
    <name evidence="6" type="ORF">BGTH12_LOCUS5603</name>
</gene>
<dbReference type="InterPro" id="IPR019559">
    <property type="entry name" value="Cullin_neddylation_domain"/>
</dbReference>
<dbReference type="InterPro" id="IPR045093">
    <property type="entry name" value="Cullin"/>
</dbReference>
<dbReference type="GO" id="GO:0006511">
    <property type="term" value="P:ubiquitin-dependent protein catabolic process"/>
    <property type="evidence" value="ECO:0007669"/>
    <property type="project" value="InterPro"/>
</dbReference>
<name>A0A9W4GHU6_BLUGR</name>
<evidence type="ECO:0000259" key="5">
    <source>
        <dbReference type="PROSITE" id="PS50069"/>
    </source>
</evidence>
<evidence type="ECO:0000313" key="6">
    <source>
        <dbReference type="EMBL" id="CAD6504245.1"/>
    </source>
</evidence>
<dbReference type="EMBL" id="CAJHIT010000008">
    <property type="protein sequence ID" value="CAD6504245.1"/>
    <property type="molecule type" value="Genomic_DNA"/>
</dbReference>
<dbReference type="SMART" id="SM00884">
    <property type="entry name" value="Cullin_Nedd8"/>
    <property type="match status" value="1"/>
</dbReference>
<dbReference type="GO" id="GO:0031625">
    <property type="term" value="F:ubiquitin protein ligase binding"/>
    <property type="evidence" value="ECO:0007669"/>
    <property type="project" value="InterPro"/>
</dbReference>
<evidence type="ECO:0000256" key="2">
    <source>
        <dbReference type="ARBA" id="ARBA00022843"/>
    </source>
</evidence>
<protein>
    <submittedName>
        <fullName evidence="6">BgTH12-05978</fullName>
    </submittedName>
</protein>
<keyword evidence="2" id="KW-0832">Ubl conjugation</keyword>
<dbReference type="AlphaFoldDB" id="A0A9W4GHU6"/>
<dbReference type="FunFam" id="1.20.1310.10:FF:000061">
    <property type="entry name" value="Related to cullulin 3"/>
    <property type="match status" value="1"/>
</dbReference>
<dbReference type="InterPro" id="IPR016158">
    <property type="entry name" value="Cullin_homology"/>
</dbReference>
<dbReference type="FunFam" id="1.20.1310.10:FF:000002">
    <property type="entry name" value="cullin-3 isoform X1"/>
    <property type="match status" value="1"/>
</dbReference>
<dbReference type="Pfam" id="PF00888">
    <property type="entry name" value="Cullin"/>
    <property type="match status" value="1"/>
</dbReference>
<dbReference type="FunFam" id="1.20.1310.10:FF:000001">
    <property type="entry name" value="Cullin 3"/>
    <property type="match status" value="1"/>
</dbReference>
<dbReference type="InterPro" id="IPR001373">
    <property type="entry name" value="Cullin_N"/>
</dbReference>
<organism evidence="6 7">
    <name type="scientific">Blumeria graminis f. sp. triticale</name>
    <dbReference type="NCBI Taxonomy" id="1689686"/>
    <lineage>
        <taxon>Eukaryota</taxon>
        <taxon>Fungi</taxon>
        <taxon>Dikarya</taxon>
        <taxon>Ascomycota</taxon>
        <taxon>Pezizomycotina</taxon>
        <taxon>Leotiomycetes</taxon>
        <taxon>Erysiphales</taxon>
        <taxon>Erysiphaceae</taxon>
        <taxon>Blumeria</taxon>
    </lineage>
</organism>
<dbReference type="PANTHER" id="PTHR11932">
    <property type="entry name" value="CULLIN"/>
    <property type="match status" value="1"/>
</dbReference>
<accession>A0A9W4GHU6</accession>
<evidence type="ECO:0000313" key="7">
    <source>
        <dbReference type="Proteomes" id="UP000683417"/>
    </source>
</evidence>
<dbReference type="SMART" id="SM00182">
    <property type="entry name" value="CULLIN"/>
    <property type="match status" value="1"/>
</dbReference>
<feature type="domain" description="Cullin family profile" evidence="5">
    <location>
        <begin position="528"/>
        <end position="784"/>
    </location>
</feature>
<evidence type="ECO:0000256" key="1">
    <source>
        <dbReference type="ARBA" id="ARBA00022499"/>
    </source>
</evidence>
<feature type="non-terminal residue" evidence="6">
    <location>
        <position position="1"/>
    </location>
</feature>
<comment type="caution">
    <text evidence="6">The sequence shown here is derived from an EMBL/GenBank/DDBJ whole genome shotgun (WGS) entry which is preliminary data.</text>
</comment>
<dbReference type="FunFam" id="1.10.10.10:FF:000014">
    <property type="entry name" value="Cullin 1"/>
    <property type="match status" value="1"/>
</dbReference>
<dbReference type="Pfam" id="PF26557">
    <property type="entry name" value="Cullin_AB"/>
    <property type="match status" value="1"/>
</dbReference>
<dbReference type="FunFam" id="1.20.1310.10:FF:000036">
    <property type="entry name" value="SCF ubiquitin ligase subunit CulC, putative"/>
    <property type="match status" value="1"/>
</dbReference>
<dbReference type="Pfam" id="PF10557">
    <property type="entry name" value="Cullin_Nedd8"/>
    <property type="match status" value="1"/>
</dbReference>
<dbReference type="PROSITE" id="PS50069">
    <property type="entry name" value="CULLIN_2"/>
    <property type="match status" value="1"/>
</dbReference>
<evidence type="ECO:0000256" key="4">
    <source>
        <dbReference type="RuleBase" id="RU003829"/>
    </source>
</evidence>
<dbReference type="Proteomes" id="UP000683417">
    <property type="component" value="Unassembled WGS sequence"/>
</dbReference>
<proteinExistence type="inferred from homology"/>
<keyword evidence="1" id="KW-1017">Isopeptide bond</keyword>